<evidence type="ECO:0000313" key="2">
    <source>
        <dbReference type="Proteomes" id="UP000306416"/>
    </source>
</evidence>
<gene>
    <name evidence="1" type="ORF">E4633_03315</name>
</gene>
<proteinExistence type="predicted"/>
<accession>A0A4S1CL72</accession>
<keyword evidence="2" id="KW-1185">Reference proteome</keyword>
<comment type="caution">
    <text evidence="1">The sequence shown here is derived from an EMBL/GenBank/DDBJ whole genome shotgun (WGS) entry which is preliminary data.</text>
</comment>
<sequence length="112" mass="12948">MKQEDVLHSDVINYFTTEFAALEERLKSGGLDDYRERVLVSRKISEAVHLLSPYVRSDPRARHLVKDAEALRMELLSVRSIIAKQLLKKEKQSLLQAIFMRKKRRGPDELAG</sequence>
<dbReference type="EMBL" id="SRSC01000001">
    <property type="protein sequence ID" value="TGU74504.1"/>
    <property type="molecule type" value="Genomic_DNA"/>
</dbReference>
<dbReference type="Proteomes" id="UP000306416">
    <property type="component" value="Unassembled WGS sequence"/>
</dbReference>
<reference evidence="1 2" key="1">
    <citation type="submission" date="2019-04" db="EMBL/GenBank/DDBJ databases">
        <title>Geobacter oryzae sp. nov., ferric-reducing bacteria isolated from paddy soil.</title>
        <authorList>
            <person name="Xu Z."/>
            <person name="Masuda Y."/>
            <person name="Itoh H."/>
            <person name="Senoo K."/>
        </authorList>
    </citation>
    <scope>NUCLEOTIDE SEQUENCE [LARGE SCALE GENOMIC DNA]</scope>
    <source>
        <strain evidence="1 2">Red111</strain>
    </source>
</reference>
<dbReference type="AlphaFoldDB" id="A0A4S1CL72"/>
<name>A0A4S1CL72_9BACT</name>
<evidence type="ECO:0008006" key="3">
    <source>
        <dbReference type="Google" id="ProtNLM"/>
    </source>
</evidence>
<dbReference type="RefSeq" id="WP_135868834.1">
    <property type="nucleotide sequence ID" value="NZ_SRSC01000001.1"/>
</dbReference>
<evidence type="ECO:0000313" key="1">
    <source>
        <dbReference type="EMBL" id="TGU74504.1"/>
    </source>
</evidence>
<organism evidence="1 2">
    <name type="scientific">Geomonas terrae</name>
    <dbReference type="NCBI Taxonomy" id="2562681"/>
    <lineage>
        <taxon>Bacteria</taxon>
        <taxon>Pseudomonadati</taxon>
        <taxon>Thermodesulfobacteriota</taxon>
        <taxon>Desulfuromonadia</taxon>
        <taxon>Geobacterales</taxon>
        <taxon>Geobacteraceae</taxon>
        <taxon>Geomonas</taxon>
    </lineage>
</organism>
<protein>
    <recommendedName>
        <fullName evidence="3">Flagellar protein FliT</fullName>
    </recommendedName>
</protein>